<evidence type="ECO:0000256" key="2">
    <source>
        <dbReference type="SAM" id="MobiDB-lite"/>
    </source>
</evidence>
<accession>A0A8B6HM68</accession>
<dbReference type="EMBL" id="UYJE01010226">
    <property type="protein sequence ID" value="VDI81044.1"/>
    <property type="molecule type" value="Genomic_DNA"/>
</dbReference>
<dbReference type="Proteomes" id="UP000596742">
    <property type="component" value="Unassembled WGS sequence"/>
</dbReference>
<evidence type="ECO:0000313" key="4">
    <source>
        <dbReference type="EMBL" id="VDI81044.1"/>
    </source>
</evidence>
<sequence length="549" mass="62431">MSDMEEETLDLASEQGTSTRNPHEMSNADLFSLLKTYMDTRLSGIETSFTDTTHTLEKKVKKAENSFKFKGHQVQYELNVDLQDLVQRALDYLGRNKSDKAVTILNEALNTLKKRNKLIRIADKSEGGWKTVQEYLSDDLASDSEDEKKIRAADTRAVKKLKCVKSADKKQNVRKRPAEASGSTSQTAHNAIPVSVSMPPFRGSRPGYGNQVKRSREGDMCFRCGLFGHWASDCKKRHQDWIWSSQRNFIRISALIRTLYRVKVRQLAKICGKLIALTPAVDASDTGAAGFIQNSTKILHKMWLETERGRSSTWREVKAIQLCVSAFSKLLQNSIVTFHTDNKNAVSIINKGSKVQELQQLSLEIYRCCLLENITLHIIWLPRKENEQADLLSRIIDIDDWGISSEYFQFLDDLWGPHTFDRFANMDNNKVDKFSSLYWNPGSSAVDAFSCHWAQENNLLVPPVSLVCKCINHLVRCKAEGTLIVPSWPSSPYWPLIFDENTEYRSYVLDVLEFNEVDRILVSGNNLNSIFANGKFKGRILAVRLKATD</sequence>
<dbReference type="InterPro" id="IPR036875">
    <property type="entry name" value="Znf_CCHC_sf"/>
</dbReference>
<dbReference type="Gene3D" id="3.30.420.10">
    <property type="entry name" value="Ribonuclease H-like superfamily/Ribonuclease H"/>
    <property type="match status" value="1"/>
</dbReference>
<evidence type="ECO:0000259" key="3">
    <source>
        <dbReference type="PROSITE" id="PS50158"/>
    </source>
</evidence>
<keyword evidence="5" id="KW-1185">Reference proteome</keyword>
<dbReference type="GO" id="GO:0008270">
    <property type="term" value="F:zinc ion binding"/>
    <property type="evidence" value="ECO:0007669"/>
    <property type="project" value="UniProtKB-KW"/>
</dbReference>
<dbReference type="Gene3D" id="4.10.60.10">
    <property type="entry name" value="Zinc finger, CCHC-type"/>
    <property type="match status" value="1"/>
</dbReference>
<keyword evidence="1" id="KW-0862">Zinc</keyword>
<evidence type="ECO:0000313" key="5">
    <source>
        <dbReference type="Proteomes" id="UP000596742"/>
    </source>
</evidence>
<dbReference type="PANTHER" id="PTHR33050:SF7">
    <property type="entry name" value="RIBONUCLEASE H"/>
    <property type="match status" value="1"/>
</dbReference>
<dbReference type="SMART" id="SM00343">
    <property type="entry name" value="ZnF_C2HC"/>
    <property type="match status" value="1"/>
</dbReference>
<organism evidence="4 5">
    <name type="scientific">Mytilus galloprovincialis</name>
    <name type="common">Mediterranean mussel</name>
    <dbReference type="NCBI Taxonomy" id="29158"/>
    <lineage>
        <taxon>Eukaryota</taxon>
        <taxon>Metazoa</taxon>
        <taxon>Spiralia</taxon>
        <taxon>Lophotrochozoa</taxon>
        <taxon>Mollusca</taxon>
        <taxon>Bivalvia</taxon>
        <taxon>Autobranchia</taxon>
        <taxon>Pteriomorphia</taxon>
        <taxon>Mytilida</taxon>
        <taxon>Mytiloidea</taxon>
        <taxon>Mytilidae</taxon>
        <taxon>Mytilinae</taxon>
        <taxon>Mytilus</taxon>
    </lineage>
</organism>
<dbReference type="InterPro" id="IPR001878">
    <property type="entry name" value="Znf_CCHC"/>
</dbReference>
<dbReference type="CDD" id="cd09275">
    <property type="entry name" value="RNase_HI_RT_DIRS1"/>
    <property type="match status" value="1"/>
</dbReference>
<evidence type="ECO:0000256" key="1">
    <source>
        <dbReference type="PROSITE-ProRule" id="PRU00047"/>
    </source>
</evidence>
<dbReference type="AlphaFoldDB" id="A0A8B6HM68"/>
<dbReference type="SUPFAM" id="SSF57756">
    <property type="entry name" value="Retrovirus zinc finger-like domains"/>
    <property type="match status" value="1"/>
</dbReference>
<dbReference type="SUPFAM" id="SSF53098">
    <property type="entry name" value="Ribonuclease H-like"/>
    <property type="match status" value="1"/>
</dbReference>
<dbReference type="PROSITE" id="PS50158">
    <property type="entry name" value="ZF_CCHC"/>
    <property type="match status" value="1"/>
</dbReference>
<reference evidence="4" key="1">
    <citation type="submission" date="2018-11" db="EMBL/GenBank/DDBJ databases">
        <authorList>
            <person name="Alioto T."/>
            <person name="Alioto T."/>
        </authorList>
    </citation>
    <scope>NUCLEOTIDE SEQUENCE</scope>
</reference>
<name>A0A8B6HM68_MYTGA</name>
<dbReference type="GO" id="GO:0003676">
    <property type="term" value="F:nucleic acid binding"/>
    <property type="evidence" value="ECO:0007669"/>
    <property type="project" value="InterPro"/>
</dbReference>
<comment type="caution">
    <text evidence="4">The sequence shown here is derived from an EMBL/GenBank/DDBJ whole genome shotgun (WGS) entry which is preliminary data.</text>
</comment>
<feature type="region of interest" description="Disordered" evidence="2">
    <location>
        <begin position="168"/>
        <end position="212"/>
    </location>
</feature>
<keyword evidence="1" id="KW-0479">Metal-binding</keyword>
<dbReference type="InterPro" id="IPR052055">
    <property type="entry name" value="Hepadnavirus_pol/RT"/>
</dbReference>
<feature type="region of interest" description="Disordered" evidence="2">
    <location>
        <begin position="1"/>
        <end position="25"/>
    </location>
</feature>
<dbReference type="InterPro" id="IPR036397">
    <property type="entry name" value="RNaseH_sf"/>
</dbReference>
<protein>
    <recommendedName>
        <fullName evidence="3">CCHC-type domain-containing protein</fullName>
    </recommendedName>
</protein>
<dbReference type="OrthoDB" id="6154445at2759"/>
<proteinExistence type="predicted"/>
<keyword evidence="1" id="KW-0863">Zinc-finger</keyword>
<dbReference type="Pfam" id="PF00098">
    <property type="entry name" value="zf-CCHC"/>
    <property type="match status" value="1"/>
</dbReference>
<dbReference type="PANTHER" id="PTHR33050">
    <property type="entry name" value="REVERSE TRANSCRIPTASE DOMAIN-CONTAINING PROTEIN"/>
    <property type="match status" value="1"/>
</dbReference>
<gene>
    <name evidence="4" type="ORF">MGAL_10B017693</name>
</gene>
<feature type="domain" description="CCHC-type" evidence="3">
    <location>
        <begin position="221"/>
        <end position="236"/>
    </location>
</feature>
<dbReference type="InterPro" id="IPR012337">
    <property type="entry name" value="RNaseH-like_sf"/>
</dbReference>